<proteinExistence type="predicted"/>
<reference evidence="2" key="1">
    <citation type="submission" date="2021-01" db="EMBL/GenBank/DDBJ databases">
        <title>Whole genome shotgun sequence of Rugosimonospora africana NBRC 104875.</title>
        <authorList>
            <person name="Komaki H."/>
            <person name="Tamura T."/>
        </authorList>
    </citation>
    <scope>NUCLEOTIDE SEQUENCE</scope>
    <source>
        <strain evidence="2">NBRC 104875</strain>
    </source>
</reference>
<organism evidence="2 3">
    <name type="scientific">Rugosimonospora africana</name>
    <dbReference type="NCBI Taxonomy" id="556532"/>
    <lineage>
        <taxon>Bacteria</taxon>
        <taxon>Bacillati</taxon>
        <taxon>Actinomycetota</taxon>
        <taxon>Actinomycetes</taxon>
        <taxon>Micromonosporales</taxon>
        <taxon>Micromonosporaceae</taxon>
        <taxon>Rugosimonospora</taxon>
    </lineage>
</organism>
<keyword evidence="1" id="KW-0472">Membrane</keyword>
<dbReference type="Proteomes" id="UP000642748">
    <property type="component" value="Unassembled WGS sequence"/>
</dbReference>
<feature type="transmembrane region" description="Helical" evidence="1">
    <location>
        <begin position="30"/>
        <end position="49"/>
    </location>
</feature>
<keyword evidence="1" id="KW-0812">Transmembrane</keyword>
<protein>
    <submittedName>
        <fullName evidence="2">Uncharacterized protein</fullName>
    </submittedName>
</protein>
<keyword evidence="1" id="KW-1133">Transmembrane helix</keyword>
<sequence length="73" mass="7470">MMNACFGSFSFSPTRTIVAAWSICTWLRPPTGVGFFTTALVFVTFGFGLGEAGALGLTDGSGGVETLGVGATR</sequence>
<dbReference type="AlphaFoldDB" id="A0A8J3VVZ9"/>
<evidence type="ECO:0000256" key="1">
    <source>
        <dbReference type="SAM" id="Phobius"/>
    </source>
</evidence>
<comment type="caution">
    <text evidence="2">The sequence shown here is derived from an EMBL/GenBank/DDBJ whole genome shotgun (WGS) entry which is preliminary data.</text>
</comment>
<dbReference type="EMBL" id="BONZ01000120">
    <property type="protein sequence ID" value="GIH21222.1"/>
    <property type="molecule type" value="Genomic_DNA"/>
</dbReference>
<accession>A0A8J3VVZ9</accession>
<name>A0A8J3VVZ9_9ACTN</name>
<keyword evidence="3" id="KW-1185">Reference proteome</keyword>
<gene>
    <name evidence="2" type="ORF">Raf01_93940</name>
</gene>
<evidence type="ECO:0000313" key="2">
    <source>
        <dbReference type="EMBL" id="GIH21222.1"/>
    </source>
</evidence>
<evidence type="ECO:0000313" key="3">
    <source>
        <dbReference type="Proteomes" id="UP000642748"/>
    </source>
</evidence>